<feature type="transmembrane region" description="Helical" evidence="7">
    <location>
        <begin position="282"/>
        <end position="301"/>
    </location>
</feature>
<feature type="domain" description="Major facilitator superfamily (MFS) profile" evidence="8">
    <location>
        <begin position="130"/>
        <end position="311"/>
    </location>
</feature>
<dbReference type="PANTHER" id="PTHR43266">
    <property type="entry name" value="MACROLIDE-EFFLUX PROTEIN"/>
    <property type="match status" value="1"/>
</dbReference>
<proteinExistence type="predicted"/>
<dbReference type="GO" id="GO:0022857">
    <property type="term" value="F:transmembrane transporter activity"/>
    <property type="evidence" value="ECO:0007669"/>
    <property type="project" value="InterPro"/>
</dbReference>
<evidence type="ECO:0000256" key="3">
    <source>
        <dbReference type="ARBA" id="ARBA00022475"/>
    </source>
</evidence>
<dbReference type="Pfam" id="PF07690">
    <property type="entry name" value="MFS_1"/>
    <property type="match status" value="1"/>
</dbReference>
<evidence type="ECO:0000256" key="6">
    <source>
        <dbReference type="ARBA" id="ARBA00023136"/>
    </source>
</evidence>
<dbReference type="Gene3D" id="1.20.1250.20">
    <property type="entry name" value="MFS general substrate transporter like domains"/>
    <property type="match status" value="1"/>
</dbReference>
<evidence type="ECO:0000256" key="2">
    <source>
        <dbReference type="ARBA" id="ARBA00022448"/>
    </source>
</evidence>
<keyword evidence="10" id="KW-1185">Reference proteome</keyword>
<feature type="transmembrane region" description="Helical" evidence="7">
    <location>
        <begin position="254"/>
        <end position="276"/>
    </location>
</feature>
<dbReference type="EMBL" id="VUNI01000002">
    <property type="protein sequence ID" value="MST73737.1"/>
    <property type="molecule type" value="Genomic_DNA"/>
</dbReference>
<reference evidence="9 10" key="1">
    <citation type="submission" date="2019-08" db="EMBL/GenBank/DDBJ databases">
        <title>In-depth cultivation of the pig gut microbiome towards novel bacterial diversity and tailored functional studies.</title>
        <authorList>
            <person name="Wylensek D."/>
            <person name="Hitch T.C.A."/>
            <person name="Clavel T."/>
        </authorList>
    </citation>
    <scope>NUCLEOTIDE SEQUENCE [LARGE SCALE GENOMIC DNA]</scope>
    <source>
        <strain evidence="9 10">MUC/MUC-530-WT-4D</strain>
    </source>
</reference>
<organism evidence="9 10">
    <name type="scientific">Roseburia porci</name>
    <dbReference type="NCBI Taxonomy" id="2605790"/>
    <lineage>
        <taxon>Bacteria</taxon>
        <taxon>Bacillati</taxon>
        <taxon>Bacillota</taxon>
        <taxon>Clostridia</taxon>
        <taxon>Lachnospirales</taxon>
        <taxon>Lachnospiraceae</taxon>
        <taxon>Roseburia</taxon>
    </lineage>
</organism>
<dbReference type="InterPro" id="IPR020846">
    <property type="entry name" value="MFS_dom"/>
</dbReference>
<dbReference type="GO" id="GO:0005886">
    <property type="term" value="C:plasma membrane"/>
    <property type="evidence" value="ECO:0007669"/>
    <property type="project" value="UniProtKB-SubCell"/>
</dbReference>
<keyword evidence="5 7" id="KW-1133">Transmembrane helix</keyword>
<keyword evidence="3" id="KW-1003">Cell membrane</keyword>
<protein>
    <submittedName>
        <fullName evidence="9">MFS transporter</fullName>
    </submittedName>
</protein>
<keyword evidence="2" id="KW-0813">Transport</keyword>
<evidence type="ECO:0000256" key="1">
    <source>
        <dbReference type="ARBA" id="ARBA00004651"/>
    </source>
</evidence>
<keyword evidence="4 7" id="KW-0812">Transmembrane</keyword>
<dbReference type="CDD" id="cd06173">
    <property type="entry name" value="MFS_MefA_like"/>
    <property type="match status" value="1"/>
</dbReference>
<feature type="transmembrane region" description="Helical" evidence="7">
    <location>
        <begin position="72"/>
        <end position="101"/>
    </location>
</feature>
<dbReference type="PROSITE" id="PS50850">
    <property type="entry name" value="MFS"/>
    <property type="match status" value="1"/>
</dbReference>
<dbReference type="PANTHER" id="PTHR43266:SF2">
    <property type="entry name" value="MAJOR FACILITATOR SUPERFAMILY (MFS) PROFILE DOMAIN-CONTAINING PROTEIN"/>
    <property type="match status" value="1"/>
</dbReference>
<feature type="transmembrane region" description="Helical" evidence="7">
    <location>
        <begin position="196"/>
        <end position="215"/>
    </location>
</feature>
<dbReference type="AlphaFoldDB" id="A0A6L5YNJ8"/>
<evidence type="ECO:0000256" key="4">
    <source>
        <dbReference type="ARBA" id="ARBA00022692"/>
    </source>
</evidence>
<comment type="subcellular location">
    <subcellularLocation>
        <location evidence="1">Cell membrane</location>
        <topology evidence="1">Multi-pass membrane protein</topology>
    </subcellularLocation>
</comment>
<feature type="transmembrane region" description="Helical" evidence="7">
    <location>
        <begin position="164"/>
        <end position="184"/>
    </location>
</feature>
<feature type="transmembrane region" description="Helical" evidence="7">
    <location>
        <begin position="122"/>
        <end position="144"/>
    </location>
</feature>
<evidence type="ECO:0000256" key="7">
    <source>
        <dbReference type="SAM" id="Phobius"/>
    </source>
</evidence>
<evidence type="ECO:0000313" key="10">
    <source>
        <dbReference type="Proteomes" id="UP000474024"/>
    </source>
</evidence>
<sequence length="311" mass="33852">MLLFIYNTGYISTFILIVFVTIQTIFSTFSTPAQNALLPLLVSDDDAITARASNSMFQQFIQIFSYVGSGALITFVGISGAILIDIVTFFAAGGLAFGIQYTEISSNCRKEMNFSQTIKEGFGFIFTSRMIIAILVVTFMGNIFASPVDTLSVAYFSNFFTEKYMYSVFMAAIAIGGIIGTWSLTRLKDRIPMNRLFALGFAVGGCGIMLMFFYHHAAFPVIAGFLYGISNGFVSIMNGVLLQINTPREMMGRVFSAFRCVSFASGPVGMIAVGYLGESVGLNKIFCGLGCLLIVTAFVALKYTASSQNKH</sequence>
<evidence type="ECO:0000313" key="9">
    <source>
        <dbReference type="EMBL" id="MST73737.1"/>
    </source>
</evidence>
<keyword evidence="6 7" id="KW-0472">Membrane</keyword>
<accession>A0A6L5YNJ8</accession>
<dbReference type="Proteomes" id="UP000474024">
    <property type="component" value="Unassembled WGS sequence"/>
</dbReference>
<dbReference type="SUPFAM" id="SSF103473">
    <property type="entry name" value="MFS general substrate transporter"/>
    <property type="match status" value="1"/>
</dbReference>
<name>A0A6L5YNJ8_9FIRM</name>
<feature type="transmembrane region" description="Helical" evidence="7">
    <location>
        <begin position="9"/>
        <end position="29"/>
    </location>
</feature>
<gene>
    <name evidence="9" type="ORF">FYJ75_01645</name>
</gene>
<evidence type="ECO:0000256" key="5">
    <source>
        <dbReference type="ARBA" id="ARBA00022989"/>
    </source>
</evidence>
<comment type="caution">
    <text evidence="9">The sequence shown here is derived from an EMBL/GenBank/DDBJ whole genome shotgun (WGS) entry which is preliminary data.</text>
</comment>
<evidence type="ECO:0000259" key="8">
    <source>
        <dbReference type="PROSITE" id="PS50850"/>
    </source>
</evidence>
<dbReference type="InterPro" id="IPR036259">
    <property type="entry name" value="MFS_trans_sf"/>
</dbReference>
<dbReference type="InterPro" id="IPR011701">
    <property type="entry name" value="MFS"/>
</dbReference>
<feature type="transmembrane region" description="Helical" evidence="7">
    <location>
        <begin position="221"/>
        <end position="242"/>
    </location>
</feature>